<organism evidence="8 9">
    <name type="scientific">Diaporthe australafricana</name>
    <dbReference type="NCBI Taxonomy" id="127596"/>
    <lineage>
        <taxon>Eukaryota</taxon>
        <taxon>Fungi</taxon>
        <taxon>Dikarya</taxon>
        <taxon>Ascomycota</taxon>
        <taxon>Pezizomycotina</taxon>
        <taxon>Sordariomycetes</taxon>
        <taxon>Sordariomycetidae</taxon>
        <taxon>Diaporthales</taxon>
        <taxon>Diaporthaceae</taxon>
        <taxon>Diaporthe</taxon>
    </lineage>
</organism>
<comment type="subcellular location">
    <subcellularLocation>
        <location evidence="1">Membrane</location>
        <topology evidence="1">Multi-pass membrane protein</topology>
    </subcellularLocation>
</comment>
<feature type="transmembrane region" description="Helical" evidence="6">
    <location>
        <begin position="208"/>
        <end position="230"/>
    </location>
</feature>
<keyword evidence="5 6" id="KW-0472">Membrane</keyword>
<dbReference type="InterPro" id="IPR020846">
    <property type="entry name" value="MFS_dom"/>
</dbReference>
<evidence type="ECO:0000256" key="3">
    <source>
        <dbReference type="ARBA" id="ARBA00022692"/>
    </source>
</evidence>
<feature type="transmembrane region" description="Helical" evidence="6">
    <location>
        <begin position="324"/>
        <end position="344"/>
    </location>
</feature>
<evidence type="ECO:0000256" key="1">
    <source>
        <dbReference type="ARBA" id="ARBA00004141"/>
    </source>
</evidence>
<dbReference type="Proteomes" id="UP001583177">
    <property type="component" value="Unassembled WGS sequence"/>
</dbReference>
<evidence type="ECO:0000256" key="4">
    <source>
        <dbReference type="ARBA" id="ARBA00022989"/>
    </source>
</evidence>
<feature type="transmembrane region" description="Helical" evidence="6">
    <location>
        <begin position="115"/>
        <end position="134"/>
    </location>
</feature>
<proteinExistence type="predicted"/>
<dbReference type="SUPFAM" id="SSF103473">
    <property type="entry name" value="MFS general substrate transporter"/>
    <property type="match status" value="1"/>
</dbReference>
<evidence type="ECO:0000256" key="2">
    <source>
        <dbReference type="ARBA" id="ARBA00022448"/>
    </source>
</evidence>
<keyword evidence="9" id="KW-1185">Reference proteome</keyword>
<comment type="caution">
    <text evidence="8">The sequence shown here is derived from an EMBL/GenBank/DDBJ whole genome shotgun (WGS) entry which is preliminary data.</text>
</comment>
<feature type="domain" description="Major facilitator superfamily (MFS) profile" evidence="7">
    <location>
        <begin position="49"/>
        <end position="495"/>
    </location>
</feature>
<feature type="transmembrane region" description="Helical" evidence="6">
    <location>
        <begin position="356"/>
        <end position="373"/>
    </location>
</feature>
<protein>
    <recommendedName>
        <fullName evidence="7">Major facilitator superfamily (MFS) profile domain-containing protein</fullName>
    </recommendedName>
</protein>
<accession>A0ABR3W1G5</accession>
<evidence type="ECO:0000313" key="9">
    <source>
        <dbReference type="Proteomes" id="UP001583177"/>
    </source>
</evidence>
<dbReference type="PROSITE" id="PS50850">
    <property type="entry name" value="MFS"/>
    <property type="match status" value="1"/>
</dbReference>
<evidence type="ECO:0000313" key="8">
    <source>
        <dbReference type="EMBL" id="KAL1850761.1"/>
    </source>
</evidence>
<dbReference type="Pfam" id="PF07690">
    <property type="entry name" value="MFS_1"/>
    <property type="match status" value="1"/>
</dbReference>
<feature type="transmembrane region" description="Helical" evidence="6">
    <location>
        <begin position="281"/>
        <end position="304"/>
    </location>
</feature>
<evidence type="ECO:0000256" key="6">
    <source>
        <dbReference type="SAM" id="Phobius"/>
    </source>
</evidence>
<feature type="transmembrane region" description="Helical" evidence="6">
    <location>
        <begin position="444"/>
        <end position="464"/>
    </location>
</feature>
<dbReference type="EMBL" id="JAWRVE010000181">
    <property type="protein sequence ID" value="KAL1850761.1"/>
    <property type="molecule type" value="Genomic_DNA"/>
</dbReference>
<feature type="transmembrane region" description="Helical" evidence="6">
    <location>
        <begin position="379"/>
        <end position="399"/>
    </location>
</feature>
<evidence type="ECO:0000256" key="5">
    <source>
        <dbReference type="ARBA" id="ARBA00023136"/>
    </source>
</evidence>
<dbReference type="InterPro" id="IPR011701">
    <property type="entry name" value="MFS"/>
</dbReference>
<name>A0ABR3W1G5_9PEZI</name>
<dbReference type="PANTHER" id="PTHR43791">
    <property type="entry name" value="PERMEASE-RELATED"/>
    <property type="match status" value="1"/>
</dbReference>
<sequence>MKKHSSLADTDVDNDVDKPSDAVIEDSHLHHEHNAHMTRNILFKTDTRVLPILALLFLCSFLDRTNVGNAKIIGLEEDLGISNLQYNQGLAVFYATYIASELPSNLILKRLTPRVWLAALACAWGLVTMCLGFVRNYGSFVAVRAILGMTEGGLLPGMVLYLSGLYTRGEMALRIGIFYTAASLSGAFGGLLARGLSAIGPRGGLEGWRWIFIIEGLLTVICGVIAYFFLASNLYTASFLTPEERDFAAKRLSGETSMGERFNVNSEREEKFRWSEVKRGVFNVQIWLTATAYFAILSGLYSFGLFLPTIINDMHITSDANQTQLWSVIPYAVATPVTVFVAFLSDRLKLRGTIMLFTLPIAIAGYAVIANVASPQARFGMTCLMAIGMYSSVPCVLVWNSNNSAGHYKRATTSALQLAIANAGGFVATFIYPKEEGPLYHKGHSVILGLLCYAWVAVLANVLYCRKVNRDKQAGKYAKFEGSGDDRDPRFVMIL</sequence>
<gene>
    <name evidence="8" type="ORF">Daus18300_012769</name>
</gene>
<dbReference type="PANTHER" id="PTHR43791:SF67">
    <property type="entry name" value="TRANSPORTER, PUTATIVE (AFU_ORTHOLOGUE AFUA_3G04010)-RELATED"/>
    <property type="match status" value="1"/>
</dbReference>
<keyword evidence="4 6" id="KW-1133">Transmembrane helix</keyword>
<dbReference type="InterPro" id="IPR036259">
    <property type="entry name" value="MFS_trans_sf"/>
</dbReference>
<feature type="transmembrane region" description="Helical" evidence="6">
    <location>
        <begin position="175"/>
        <end position="196"/>
    </location>
</feature>
<evidence type="ECO:0000259" key="7">
    <source>
        <dbReference type="PROSITE" id="PS50850"/>
    </source>
</evidence>
<dbReference type="Gene3D" id="1.20.1250.20">
    <property type="entry name" value="MFS general substrate transporter like domains"/>
    <property type="match status" value="2"/>
</dbReference>
<feature type="transmembrane region" description="Helical" evidence="6">
    <location>
        <begin position="411"/>
        <end position="432"/>
    </location>
</feature>
<keyword evidence="3 6" id="KW-0812">Transmembrane</keyword>
<feature type="transmembrane region" description="Helical" evidence="6">
    <location>
        <begin position="140"/>
        <end position="163"/>
    </location>
</feature>
<keyword evidence="2" id="KW-0813">Transport</keyword>
<reference evidence="8 9" key="1">
    <citation type="journal article" date="2024" name="IMA Fungus">
        <title>IMA Genome - F19 : A genome assembly and annotation guide to empower mycologists, including annotated draft genome sequences of Ceratocystis pirilliformis, Diaporthe australafricana, Fusarium ophioides, Paecilomyces lecythidis, and Sporothrix stenoceras.</title>
        <authorList>
            <person name="Aylward J."/>
            <person name="Wilson A.M."/>
            <person name="Visagie C.M."/>
            <person name="Spraker J."/>
            <person name="Barnes I."/>
            <person name="Buitendag C."/>
            <person name="Ceriani C."/>
            <person name="Del Mar Angel L."/>
            <person name="du Plessis D."/>
            <person name="Fuchs T."/>
            <person name="Gasser K."/>
            <person name="Kramer D."/>
            <person name="Li W."/>
            <person name="Munsamy K."/>
            <person name="Piso A."/>
            <person name="Price J.L."/>
            <person name="Sonnekus B."/>
            <person name="Thomas C."/>
            <person name="van der Nest A."/>
            <person name="van Dijk A."/>
            <person name="van Heerden A."/>
            <person name="van Vuuren N."/>
            <person name="Yilmaz N."/>
            <person name="Duong T.A."/>
            <person name="van der Merwe N.A."/>
            <person name="Wingfield M.J."/>
            <person name="Wingfield B.D."/>
        </authorList>
    </citation>
    <scope>NUCLEOTIDE SEQUENCE [LARGE SCALE GENOMIC DNA]</scope>
    <source>
        <strain evidence="8 9">CMW 18300</strain>
    </source>
</reference>